<reference evidence="1" key="1">
    <citation type="submission" date="2011-08" db="EMBL/GenBank/DDBJ databases">
        <authorList>
            <consortium name="The Broad Institute Genome Sequencing Platform"/>
            <person name="Earl A."/>
            <person name="Ward D."/>
            <person name="Feldgarden M."/>
            <person name="Gevers D."/>
            <person name="Sizova M."/>
            <person name="Hazen A."/>
            <person name="Epstein S."/>
            <person name="Young S.K."/>
            <person name="Zeng Q."/>
            <person name="Gargeya S."/>
            <person name="Fitzgerald M."/>
            <person name="Haas B."/>
            <person name="Abouelleil A."/>
            <person name="Alvarado L."/>
            <person name="Arachchi H.M."/>
            <person name="Berlin A."/>
            <person name="Brown A."/>
            <person name="Chapman S.B."/>
            <person name="Chen Z."/>
            <person name="Dunbar C."/>
            <person name="Freedman E."/>
            <person name="Gearin G."/>
            <person name="Gellesch M."/>
            <person name="Goldberg J."/>
            <person name="Griggs A."/>
            <person name="Gujja S."/>
            <person name="Heiman D."/>
            <person name="Howarth C."/>
            <person name="Larson L."/>
            <person name="Lui A."/>
            <person name="MacDonald P.J.P."/>
            <person name="Montmayeur A."/>
            <person name="Murphy C."/>
            <person name="Neiman D."/>
            <person name="Pearson M."/>
            <person name="Priest M."/>
            <person name="Roberts A."/>
            <person name="Saif S."/>
            <person name="Shea T."/>
            <person name="Shenoy N."/>
            <person name="Sisk P."/>
            <person name="Stolte C."/>
            <person name="Sykes S."/>
            <person name="Wortman J."/>
            <person name="Nusbaum C."/>
            <person name="Birren B."/>
        </authorList>
    </citation>
    <scope>NUCLEOTIDE SEQUENCE</scope>
    <source>
        <strain evidence="1">ACB1</strain>
    </source>
</reference>
<dbReference type="Proteomes" id="UP000018461">
    <property type="component" value="Unassembled WGS sequence"/>
</dbReference>
<dbReference type="RefSeq" id="WP_009534418.1">
    <property type="nucleotide sequence ID" value="NZ_KE148312.1"/>
</dbReference>
<dbReference type="PATRIC" id="fig|796943.3.peg.952"/>
<evidence type="ECO:0000313" key="1">
    <source>
        <dbReference type="EMBL" id="EHL11726.1"/>
    </source>
</evidence>
<name>G9WMH3_9FIRM</name>
<protein>
    <submittedName>
        <fullName evidence="1">Uncharacterized protein</fullName>
    </submittedName>
</protein>
<evidence type="ECO:0000313" key="2">
    <source>
        <dbReference type="Proteomes" id="UP000018461"/>
    </source>
</evidence>
<gene>
    <name evidence="1" type="ORF">HMPREF9625_00556</name>
</gene>
<sequence length="362" mass="42402">MRDYYSGEKAFAKANVLSTEETCKILGRSRQQLNNLIKSNNIEVFKALSNSNLFWRPEVYELLRKLNREKSRVLHEVYGYYTSQALEAFHALNIDKEKVEEVYVFFYQRDAISKNFYNIVEIEMPNTLTRIEGPRFVIVMEDGEEYWFEGLTCGYAGTGCHGTETVLSELGVLVKQSGSINSIISDNRMLYFFRNEDRTWNHVGDPSIYEEHKLDFLSEQNLWGIEENLYRYNGCLVLTQGARFKSVYGGMPEPSKEVLFKSLYFVPNPVSVEFLSEKDAMSTGHYQTLYGETVLFQIVIKDISDRELWLNYPFDKISQKKQHNMQELLSALGVRIEEQSITDKFLDWLNIRPRNIYRHYEV</sequence>
<comment type="caution">
    <text evidence="1">The sequence shown here is derived from an EMBL/GenBank/DDBJ whole genome shotgun (WGS) entry which is preliminary data.</text>
</comment>
<accession>G9WMH3</accession>
<dbReference type="AlphaFoldDB" id="G9WMH3"/>
<dbReference type="HOGENOM" id="CLU_764700_0_0_9"/>
<keyword evidence="2" id="KW-1185">Reference proteome</keyword>
<dbReference type="EMBL" id="AFZC02000003">
    <property type="protein sequence ID" value="EHL11726.1"/>
    <property type="molecule type" value="Genomic_DNA"/>
</dbReference>
<proteinExistence type="predicted"/>
<organism evidence="1 2">
    <name type="scientific">Oribacterium parvum ACB1</name>
    <dbReference type="NCBI Taxonomy" id="796943"/>
    <lineage>
        <taxon>Bacteria</taxon>
        <taxon>Bacillati</taxon>
        <taxon>Bacillota</taxon>
        <taxon>Clostridia</taxon>
        <taxon>Lachnospirales</taxon>
        <taxon>Lachnospiraceae</taxon>
        <taxon>Oribacterium</taxon>
    </lineage>
</organism>
<reference evidence="1" key="2">
    <citation type="submission" date="2013-03" db="EMBL/GenBank/DDBJ databases">
        <title>The Genome Sequence of Oribacterium sp. ACB1.</title>
        <authorList>
            <consortium name="The Broad Institute Genomics Platform"/>
            <consortium name="The Broad Institute Genome Sequencing Center for Infectious Disease"/>
            <person name="Earl A."/>
            <person name="Ward D."/>
            <person name="Feldgarden M."/>
            <person name="Gevers D."/>
            <person name="Sizova M."/>
            <person name="Hazen A."/>
            <person name="Epstein S."/>
            <person name="Walker B."/>
            <person name="Young S."/>
            <person name="Zeng Q."/>
            <person name="Gargeya S."/>
            <person name="Fitzgerald M."/>
            <person name="Haas B."/>
            <person name="Abouelleil A."/>
            <person name="Allen A.W."/>
            <person name="Alvarado L."/>
            <person name="Arachchi H.M."/>
            <person name="Berlin A.M."/>
            <person name="Chapman S.B."/>
            <person name="Gainer-Dewar J."/>
            <person name="Goldberg J."/>
            <person name="Griggs A."/>
            <person name="Gujja S."/>
            <person name="Hansen M."/>
            <person name="Howarth C."/>
            <person name="Imamovic A."/>
            <person name="Ireland A."/>
            <person name="Larimer J."/>
            <person name="McCowan C."/>
            <person name="Murphy C."/>
            <person name="Pearson M."/>
            <person name="Poon T.W."/>
            <person name="Priest M."/>
            <person name="Roberts A."/>
            <person name="Saif S."/>
            <person name="Shea T."/>
            <person name="Sisk P."/>
            <person name="Sykes S."/>
            <person name="Wortman J."/>
            <person name="Nusbaum C."/>
            <person name="Birren B."/>
        </authorList>
    </citation>
    <scope>NUCLEOTIDE SEQUENCE [LARGE SCALE GENOMIC DNA]</scope>
    <source>
        <strain evidence="1">ACB1</strain>
    </source>
</reference>
<dbReference type="STRING" id="796943.HMPREF9625_00556"/>